<reference evidence="2 3" key="1">
    <citation type="submission" date="2014-08" db="EMBL/GenBank/DDBJ databases">
        <title>Comparative genomics of the Paenibacillus odorifer group.</title>
        <authorList>
            <person name="den Bakker H.C."/>
            <person name="Tsai Y.-C."/>
            <person name="Martin N."/>
            <person name="Korlach J."/>
            <person name="Wiedmann M."/>
        </authorList>
    </citation>
    <scope>NUCLEOTIDE SEQUENCE [LARGE SCALE GENOMIC DNA]</scope>
    <source>
        <strain evidence="2 3">DSM 15220</strain>
    </source>
</reference>
<name>A0A089MH58_9BACL</name>
<dbReference type="KEGG" id="pgm:PGRAT_32180"/>
<organism evidence="2 3">
    <name type="scientific">Paenibacillus graminis</name>
    <dbReference type="NCBI Taxonomy" id="189425"/>
    <lineage>
        <taxon>Bacteria</taxon>
        <taxon>Bacillati</taxon>
        <taxon>Bacillota</taxon>
        <taxon>Bacilli</taxon>
        <taxon>Bacillales</taxon>
        <taxon>Paenibacillaceae</taxon>
        <taxon>Paenibacillus</taxon>
    </lineage>
</organism>
<dbReference type="STRING" id="189425.PGRAT_32180"/>
<feature type="domain" description="DUF2326" evidence="1">
    <location>
        <begin position="9"/>
        <end position="67"/>
    </location>
</feature>
<protein>
    <recommendedName>
        <fullName evidence="1">DUF2326 domain-containing protein</fullName>
    </recommendedName>
</protein>
<evidence type="ECO:0000259" key="1">
    <source>
        <dbReference type="Pfam" id="PF10088"/>
    </source>
</evidence>
<dbReference type="Pfam" id="PF10088">
    <property type="entry name" value="DUF2326"/>
    <property type="match status" value="1"/>
</dbReference>
<proteinExistence type="predicted"/>
<dbReference type="RefSeq" id="WP_025705723.1">
    <property type="nucleotide sequence ID" value="NZ_CP009287.1"/>
</dbReference>
<evidence type="ECO:0000313" key="3">
    <source>
        <dbReference type="Proteomes" id="UP000029500"/>
    </source>
</evidence>
<dbReference type="InterPro" id="IPR018760">
    <property type="entry name" value="DUF2326"/>
</dbReference>
<dbReference type="HOGENOM" id="CLU_2808339_0_0_9"/>
<keyword evidence="3" id="KW-1185">Reference proteome</keyword>
<evidence type="ECO:0000313" key="2">
    <source>
        <dbReference type="EMBL" id="AIQ71730.1"/>
    </source>
</evidence>
<accession>A0A089MH58</accession>
<sequence length="67" mass="7629">MNLTIKLHTSLEFAIAEVNRSKFQYVVTMNSDTQPKSSKEDVDFLDYVLPVRLTDETQSGGLFGVRF</sequence>
<gene>
    <name evidence="2" type="ORF">PGRAT_32180</name>
</gene>
<dbReference type="AlphaFoldDB" id="A0A089MH58"/>
<dbReference type="EMBL" id="CP009287">
    <property type="protein sequence ID" value="AIQ71730.1"/>
    <property type="molecule type" value="Genomic_DNA"/>
</dbReference>
<dbReference type="Proteomes" id="UP000029500">
    <property type="component" value="Chromosome"/>
</dbReference>
<dbReference type="OrthoDB" id="5516148at2"/>